<comment type="caution">
    <text evidence="1">The sequence shown here is derived from an EMBL/GenBank/DDBJ whole genome shotgun (WGS) entry which is preliminary data.</text>
</comment>
<sequence length="98" mass="10930">MEAPIGAVVESTRIWGRILARATHGEKRKDEPAARVEIVGSWNMPSLSIPYSPLFLQVRPWINGFRNTAVWLAIGPPGNIAIKNKHWQIKVCGEESRG</sequence>
<evidence type="ECO:0008006" key="3">
    <source>
        <dbReference type="Google" id="ProtNLM"/>
    </source>
</evidence>
<reference evidence="1 2" key="1">
    <citation type="journal article" date="2020" name="BMC Genomics">
        <title>Intraspecific diversification of the crop wild relative Brassica cretica Lam. using demographic model selection.</title>
        <authorList>
            <person name="Kioukis A."/>
            <person name="Michalopoulou V.A."/>
            <person name="Briers L."/>
            <person name="Pirintsos S."/>
            <person name="Studholme D.J."/>
            <person name="Pavlidis P."/>
            <person name="Sarris P.F."/>
        </authorList>
    </citation>
    <scope>NUCLEOTIDE SEQUENCE [LARGE SCALE GENOMIC DNA]</scope>
    <source>
        <strain evidence="2">cv. PFS-1207/04</strain>
    </source>
</reference>
<accession>A0ABQ7CSY8</accession>
<organism evidence="1 2">
    <name type="scientific">Brassica cretica</name>
    <name type="common">Mustard</name>
    <dbReference type="NCBI Taxonomy" id="69181"/>
    <lineage>
        <taxon>Eukaryota</taxon>
        <taxon>Viridiplantae</taxon>
        <taxon>Streptophyta</taxon>
        <taxon>Embryophyta</taxon>
        <taxon>Tracheophyta</taxon>
        <taxon>Spermatophyta</taxon>
        <taxon>Magnoliopsida</taxon>
        <taxon>eudicotyledons</taxon>
        <taxon>Gunneridae</taxon>
        <taxon>Pentapetalae</taxon>
        <taxon>rosids</taxon>
        <taxon>malvids</taxon>
        <taxon>Brassicales</taxon>
        <taxon>Brassicaceae</taxon>
        <taxon>Brassiceae</taxon>
        <taxon>Brassica</taxon>
    </lineage>
</organism>
<evidence type="ECO:0000313" key="2">
    <source>
        <dbReference type="Proteomes" id="UP000266723"/>
    </source>
</evidence>
<gene>
    <name evidence="1" type="ORF">DY000_02017046</name>
</gene>
<protein>
    <recommendedName>
        <fullName evidence="3">DUF4283 domain-containing protein</fullName>
    </recommendedName>
</protein>
<proteinExistence type="predicted"/>
<keyword evidence="2" id="KW-1185">Reference proteome</keyword>
<dbReference type="EMBL" id="QGKV02000759">
    <property type="protein sequence ID" value="KAF3563016.1"/>
    <property type="molecule type" value="Genomic_DNA"/>
</dbReference>
<dbReference type="Proteomes" id="UP000266723">
    <property type="component" value="Unassembled WGS sequence"/>
</dbReference>
<evidence type="ECO:0000313" key="1">
    <source>
        <dbReference type="EMBL" id="KAF3563016.1"/>
    </source>
</evidence>
<name>A0ABQ7CSY8_BRACR</name>